<feature type="compositionally biased region" description="Basic and acidic residues" evidence="2">
    <location>
        <begin position="420"/>
        <end position="429"/>
    </location>
</feature>
<name>A0AAV3P105_LITER</name>
<evidence type="ECO:0000313" key="4">
    <source>
        <dbReference type="Proteomes" id="UP001454036"/>
    </source>
</evidence>
<dbReference type="AlphaFoldDB" id="A0AAV3P105"/>
<accession>A0AAV3P105</accession>
<dbReference type="EMBL" id="BAABME010000547">
    <property type="protein sequence ID" value="GAA0143697.1"/>
    <property type="molecule type" value="Genomic_DNA"/>
</dbReference>
<evidence type="ECO:0008006" key="5">
    <source>
        <dbReference type="Google" id="ProtNLM"/>
    </source>
</evidence>
<dbReference type="PANTHER" id="PTHR36607">
    <property type="entry name" value="1,2-DIHYDROXY-3-KETO-5-METHYLTHIOPENTENE DIOXYGENASE 4"/>
    <property type="match status" value="1"/>
</dbReference>
<dbReference type="Proteomes" id="UP001454036">
    <property type="component" value="Unassembled WGS sequence"/>
</dbReference>
<sequence length="435" mass="47750">MDVGKMVSLAIPVLSSIYRGLHLITTARYPTNSGSCFPVHYLLAWIGTYLRVYSPMKKYPTGPYMALFGGIDSHLSLSLSGAYQFLDDRAPYWTAIRPSRPSSKLFTDDQLDSEEDMAFLLSLRTNMVGYREDSFFLLEAYNPHRFSKQLGFSPAVPGFKSRSRDTVLASKGLNFGDPILPTGKSTPRLPSSMVSLSSKPLKRWSPPKDDSVGIDPKHAKWGTTRRAETVLSSKARTEIVDSDESSDCMVTEVADSGDDALEIMDSTGPLDCMITEAAVTGSSGNGAQTGVVDVDEPSDCVITMAVDAVVAAAFLFTGIQRIESILRDRLRVSWSEDCSFVEASGESSFKLQHETEAIGSVRTTLHQFEEKAARLRQELADLDTNVEDLRGQVAVRESMITGLESEQAKLPLETTSLEESIERGRESRVEQLGIA</sequence>
<reference evidence="3 4" key="1">
    <citation type="submission" date="2024-01" db="EMBL/GenBank/DDBJ databases">
        <title>The complete chloroplast genome sequence of Lithospermum erythrorhizon: insights into the phylogenetic relationship among Boraginaceae species and the maternal lineages of purple gromwells.</title>
        <authorList>
            <person name="Okada T."/>
            <person name="Watanabe K."/>
        </authorList>
    </citation>
    <scope>NUCLEOTIDE SEQUENCE [LARGE SCALE GENOMIC DNA]</scope>
</reference>
<dbReference type="PANTHER" id="PTHR36607:SF20">
    <property type="entry name" value="AMINOTRANSFERASE-LIKE PLANT MOBILE DOMAIN-CONTAINING PROTEIN"/>
    <property type="match status" value="1"/>
</dbReference>
<keyword evidence="1" id="KW-0175">Coiled coil</keyword>
<evidence type="ECO:0000313" key="3">
    <source>
        <dbReference type="EMBL" id="GAA0143697.1"/>
    </source>
</evidence>
<organism evidence="3 4">
    <name type="scientific">Lithospermum erythrorhizon</name>
    <name type="common">Purple gromwell</name>
    <name type="synonym">Lithospermum officinale var. erythrorhizon</name>
    <dbReference type="NCBI Taxonomy" id="34254"/>
    <lineage>
        <taxon>Eukaryota</taxon>
        <taxon>Viridiplantae</taxon>
        <taxon>Streptophyta</taxon>
        <taxon>Embryophyta</taxon>
        <taxon>Tracheophyta</taxon>
        <taxon>Spermatophyta</taxon>
        <taxon>Magnoliopsida</taxon>
        <taxon>eudicotyledons</taxon>
        <taxon>Gunneridae</taxon>
        <taxon>Pentapetalae</taxon>
        <taxon>asterids</taxon>
        <taxon>lamiids</taxon>
        <taxon>Boraginales</taxon>
        <taxon>Boraginaceae</taxon>
        <taxon>Boraginoideae</taxon>
        <taxon>Lithospermeae</taxon>
        <taxon>Lithospermum</taxon>
    </lineage>
</organism>
<feature type="coiled-coil region" evidence="1">
    <location>
        <begin position="358"/>
        <end position="392"/>
    </location>
</feature>
<feature type="region of interest" description="Disordered" evidence="2">
    <location>
        <begin position="179"/>
        <end position="218"/>
    </location>
</feature>
<comment type="caution">
    <text evidence="3">The sequence shown here is derived from an EMBL/GenBank/DDBJ whole genome shotgun (WGS) entry which is preliminary data.</text>
</comment>
<proteinExistence type="predicted"/>
<gene>
    <name evidence="3" type="ORF">LIER_04315</name>
</gene>
<protein>
    <recommendedName>
        <fullName evidence="5">Aminotransferase-like plant mobile domain-containing protein</fullName>
    </recommendedName>
</protein>
<evidence type="ECO:0000256" key="2">
    <source>
        <dbReference type="SAM" id="MobiDB-lite"/>
    </source>
</evidence>
<feature type="compositionally biased region" description="Basic and acidic residues" evidence="2">
    <location>
        <begin position="206"/>
        <end position="218"/>
    </location>
</feature>
<keyword evidence="4" id="KW-1185">Reference proteome</keyword>
<feature type="region of interest" description="Disordered" evidence="2">
    <location>
        <begin position="414"/>
        <end position="435"/>
    </location>
</feature>
<feature type="compositionally biased region" description="Polar residues" evidence="2">
    <location>
        <begin position="183"/>
        <end position="198"/>
    </location>
</feature>
<evidence type="ECO:0000256" key="1">
    <source>
        <dbReference type="SAM" id="Coils"/>
    </source>
</evidence>